<evidence type="ECO:0000313" key="8">
    <source>
        <dbReference type="EMBL" id="TPX11338.1"/>
    </source>
</evidence>
<dbReference type="AlphaFoldDB" id="A0A507B350"/>
<reference evidence="8 9" key="1">
    <citation type="submission" date="2019-06" db="EMBL/GenBank/DDBJ databases">
        <title>Draft genome sequence of the filamentous fungus Phialemoniopsis curvata isolated from diesel fuel.</title>
        <authorList>
            <person name="Varaljay V.A."/>
            <person name="Lyon W.J."/>
            <person name="Crouch A.L."/>
            <person name="Drake C.E."/>
            <person name="Hollomon J.M."/>
            <person name="Nadeau L.J."/>
            <person name="Nunn H.S."/>
            <person name="Stevenson B.S."/>
            <person name="Bojanowski C.L."/>
            <person name="Crookes-Goodson W.J."/>
        </authorList>
    </citation>
    <scope>NUCLEOTIDE SEQUENCE [LARGE SCALE GENOMIC DNA]</scope>
    <source>
        <strain evidence="8 9">D216</strain>
    </source>
</reference>
<evidence type="ECO:0000256" key="6">
    <source>
        <dbReference type="SAM" id="Phobius"/>
    </source>
</evidence>
<dbReference type="InterPro" id="IPR000620">
    <property type="entry name" value="EamA_dom"/>
</dbReference>
<accession>A0A507B350</accession>
<dbReference type="OrthoDB" id="306876at2759"/>
<organism evidence="8 9">
    <name type="scientific">Thyridium curvatum</name>
    <dbReference type="NCBI Taxonomy" id="1093900"/>
    <lineage>
        <taxon>Eukaryota</taxon>
        <taxon>Fungi</taxon>
        <taxon>Dikarya</taxon>
        <taxon>Ascomycota</taxon>
        <taxon>Pezizomycotina</taxon>
        <taxon>Sordariomycetes</taxon>
        <taxon>Sordariomycetidae</taxon>
        <taxon>Thyridiales</taxon>
        <taxon>Thyridiaceae</taxon>
        <taxon>Thyridium</taxon>
    </lineage>
</organism>
<name>A0A507B350_9PEZI</name>
<keyword evidence="9" id="KW-1185">Reference proteome</keyword>
<feature type="transmembrane region" description="Helical" evidence="6">
    <location>
        <begin position="62"/>
        <end position="82"/>
    </location>
</feature>
<dbReference type="RefSeq" id="XP_030993049.1">
    <property type="nucleotide sequence ID" value="XM_031134348.1"/>
</dbReference>
<evidence type="ECO:0000256" key="2">
    <source>
        <dbReference type="ARBA" id="ARBA00022692"/>
    </source>
</evidence>
<keyword evidence="2 6" id="KW-0812">Transmembrane</keyword>
<evidence type="ECO:0000313" key="9">
    <source>
        <dbReference type="Proteomes" id="UP000319257"/>
    </source>
</evidence>
<proteinExistence type="predicted"/>
<feature type="domain" description="EamA" evidence="7">
    <location>
        <begin position="193"/>
        <end position="325"/>
    </location>
</feature>
<dbReference type="PANTHER" id="PTHR22911">
    <property type="entry name" value="ACYL-MALONYL CONDENSING ENZYME-RELATED"/>
    <property type="match status" value="1"/>
</dbReference>
<dbReference type="Pfam" id="PF00892">
    <property type="entry name" value="EamA"/>
    <property type="match status" value="1"/>
</dbReference>
<comment type="caution">
    <text evidence="8">The sequence shown here is derived from an EMBL/GenBank/DDBJ whole genome shotgun (WGS) entry which is preliminary data.</text>
</comment>
<protein>
    <recommendedName>
        <fullName evidence="7">EamA domain-containing protein</fullName>
    </recommendedName>
</protein>
<feature type="region of interest" description="Disordered" evidence="5">
    <location>
        <begin position="331"/>
        <end position="354"/>
    </location>
</feature>
<dbReference type="SUPFAM" id="SSF103481">
    <property type="entry name" value="Multidrug resistance efflux transporter EmrE"/>
    <property type="match status" value="2"/>
</dbReference>
<evidence type="ECO:0000256" key="5">
    <source>
        <dbReference type="SAM" id="MobiDB-lite"/>
    </source>
</evidence>
<evidence type="ECO:0000259" key="7">
    <source>
        <dbReference type="Pfam" id="PF00892"/>
    </source>
</evidence>
<gene>
    <name evidence="8" type="ORF">E0L32_001156</name>
</gene>
<evidence type="ECO:0000256" key="1">
    <source>
        <dbReference type="ARBA" id="ARBA00004141"/>
    </source>
</evidence>
<dbReference type="InParanoid" id="A0A507B350"/>
<evidence type="ECO:0000256" key="3">
    <source>
        <dbReference type="ARBA" id="ARBA00022989"/>
    </source>
</evidence>
<feature type="region of interest" description="Disordered" evidence="5">
    <location>
        <begin position="1"/>
        <end position="47"/>
    </location>
</feature>
<feature type="transmembrane region" description="Helical" evidence="6">
    <location>
        <begin position="190"/>
        <end position="209"/>
    </location>
</feature>
<feature type="transmembrane region" description="Helical" evidence="6">
    <location>
        <begin position="221"/>
        <end position="239"/>
    </location>
</feature>
<feature type="transmembrane region" description="Helical" evidence="6">
    <location>
        <begin position="134"/>
        <end position="151"/>
    </location>
</feature>
<feature type="transmembrane region" description="Helical" evidence="6">
    <location>
        <begin position="251"/>
        <end position="273"/>
    </location>
</feature>
<comment type="subcellular location">
    <subcellularLocation>
        <location evidence="1">Membrane</location>
        <topology evidence="1">Multi-pass membrane protein</topology>
    </subcellularLocation>
</comment>
<dbReference type="EMBL" id="SKBQ01000004">
    <property type="protein sequence ID" value="TPX11338.1"/>
    <property type="molecule type" value="Genomic_DNA"/>
</dbReference>
<dbReference type="GO" id="GO:0016020">
    <property type="term" value="C:membrane"/>
    <property type="evidence" value="ECO:0007669"/>
    <property type="project" value="UniProtKB-SubCell"/>
</dbReference>
<keyword evidence="4 6" id="KW-0472">Membrane</keyword>
<dbReference type="PANTHER" id="PTHR22911:SF6">
    <property type="entry name" value="SOLUTE CARRIER FAMILY 35 MEMBER G1"/>
    <property type="match status" value="1"/>
</dbReference>
<keyword evidence="3 6" id="KW-1133">Transmembrane helix</keyword>
<dbReference type="GeneID" id="41968603"/>
<dbReference type="InterPro" id="IPR037185">
    <property type="entry name" value="EmrE-like"/>
</dbReference>
<dbReference type="Proteomes" id="UP000319257">
    <property type="component" value="Unassembled WGS sequence"/>
</dbReference>
<sequence>MENYGTVKAPQNDAVGQSPATVPAPSGTGLPPCESTPLSGRSSPEPVRTPYQRLKDFYERNIGLLFVLMGQFFASISSPFLFCLDVDSDMCPDSLSFLNISDATVITFLVPTLTAIICFLALREPYTVQEGMAGIVAFVGVIFVARPTFLFPPRLEGSGTSDSALALAVPDHSGGIVSPEPSISPAERTLAVLCAMLGSLGAATAYATIRVIGKRAHALVSVNYFAVLATVGSVLIILVHPQLRFQIPHGAAQWSLIITIGIAGFLLQLFLTIGLQREKGGRATNMMYSQMLFALIIERVVWGTTPRAESLFGGALIIAAAIWVSIQKNRPSASQPLPQVDEESSLVAAQDQRD</sequence>
<feature type="transmembrane region" description="Helical" evidence="6">
    <location>
        <begin position="102"/>
        <end position="122"/>
    </location>
</feature>
<evidence type="ECO:0000256" key="4">
    <source>
        <dbReference type="ARBA" id="ARBA00023136"/>
    </source>
</evidence>